<dbReference type="InterPro" id="IPR036291">
    <property type="entry name" value="NAD(P)-bd_dom_sf"/>
</dbReference>
<gene>
    <name evidence="1" type="ORF">C0039_02960</name>
</gene>
<dbReference type="EMBL" id="PKUS01000002">
    <property type="protein sequence ID" value="PLW70183.1"/>
    <property type="molecule type" value="Genomic_DNA"/>
</dbReference>
<evidence type="ECO:0000313" key="2">
    <source>
        <dbReference type="Proteomes" id="UP000235005"/>
    </source>
</evidence>
<dbReference type="OrthoDB" id="5786478at2"/>
<dbReference type="Gene3D" id="3.40.50.720">
    <property type="entry name" value="NAD(P)-binding Rossmann-like Domain"/>
    <property type="match status" value="1"/>
</dbReference>
<evidence type="ECO:0000313" key="1">
    <source>
        <dbReference type="EMBL" id="PLW70183.1"/>
    </source>
</evidence>
<dbReference type="InterPro" id="IPR023393">
    <property type="entry name" value="START-like_dom_sf"/>
</dbReference>
<name>A0A2N5X6R3_9GAMM</name>
<dbReference type="SUPFAM" id="SSF51735">
    <property type="entry name" value="NAD(P)-binding Rossmann-fold domains"/>
    <property type="match status" value="1"/>
</dbReference>
<dbReference type="Pfam" id="PF10604">
    <property type="entry name" value="Polyketide_cyc2"/>
    <property type="match status" value="1"/>
</dbReference>
<protein>
    <submittedName>
        <fullName evidence="1">Retinol dehydrogenase</fullName>
    </submittedName>
</protein>
<dbReference type="InterPro" id="IPR019587">
    <property type="entry name" value="Polyketide_cyclase/dehydratase"/>
</dbReference>
<dbReference type="AlphaFoldDB" id="A0A2N5X6R3"/>
<dbReference type="PANTHER" id="PTHR44656">
    <property type="entry name" value="DEHYDROGENASE/REDUCTASE SDR FAMILY MEMBER 12"/>
    <property type="match status" value="1"/>
</dbReference>
<comment type="caution">
    <text evidence="1">The sequence shown here is derived from an EMBL/GenBank/DDBJ whole genome shotgun (WGS) entry which is preliminary data.</text>
</comment>
<dbReference type="Proteomes" id="UP000235005">
    <property type="component" value="Unassembled WGS sequence"/>
</dbReference>
<proteinExistence type="predicted"/>
<accession>A0A2N5X6R3</accession>
<dbReference type="PANTHER" id="PTHR44656:SF7">
    <property type="entry name" value="DEHYDROGENASE_REDUCTASE SDR FAMILY MEMBER 12"/>
    <property type="match status" value="1"/>
</dbReference>
<organism evidence="1 2">
    <name type="scientific">Pseudohalioglobus lutimaris</name>
    <dbReference type="NCBI Taxonomy" id="1737061"/>
    <lineage>
        <taxon>Bacteria</taxon>
        <taxon>Pseudomonadati</taxon>
        <taxon>Pseudomonadota</taxon>
        <taxon>Gammaproteobacteria</taxon>
        <taxon>Cellvibrionales</taxon>
        <taxon>Halieaceae</taxon>
        <taxon>Pseudohalioglobus</taxon>
    </lineage>
</organism>
<reference evidence="1 2" key="1">
    <citation type="submission" date="2018-01" db="EMBL/GenBank/DDBJ databases">
        <title>The draft genome sequence of Halioglobus lutimaris HF004.</title>
        <authorList>
            <person name="Du Z.-J."/>
            <person name="Shi M.-J."/>
        </authorList>
    </citation>
    <scope>NUCLEOTIDE SEQUENCE [LARGE SCALE GENOMIC DNA]</scope>
    <source>
        <strain evidence="1 2">HF004</strain>
    </source>
</reference>
<dbReference type="Gene3D" id="3.30.530.20">
    <property type="match status" value="1"/>
</dbReference>
<sequence>MSNLVTLDETIEVNRPLTEVFAYVSAFNRIEEWDPGVARGTKMSRGATGVGTQFKIDMKAGFSLQYTVREFEAEKRMLMDVDSNVFTAVEEISFAATRKGTKVRYLARFDFPTPLAAAHKIYPGLMDKVGKDTMKGLELALNDAFAAPEASATLAAADKLILPGIWRFTRLGYREAKRRWKPLSAYQRGRHVVITGATSGIGLAAAGQLAALGASVTLVARDKTKGEATARELASATGNQQITVEIADMSVMSDVHRLAERLVRSGRPVDMLINNAGALFNPRQQTIEGFEKSFALLLLGPYILTEGLRPVLAAAESPRVVNVLSGGMYSQKIRVHDLQSQRGRYSGATAYARAKRGLMILTEEWAQAWADDGIAVNAMHPGWADTPGVETALPAFHQLTRKFLRSPEEGADTAVWLATSTEAGSVTGRFWLDREQHPSHLSQFTVESTADRETLLQTLADLRDSTRPARKRGRPRKSA</sequence>
<dbReference type="InterPro" id="IPR052992">
    <property type="entry name" value="SDR_member_12"/>
</dbReference>
<dbReference type="Pfam" id="PF00106">
    <property type="entry name" value="adh_short"/>
    <property type="match status" value="1"/>
</dbReference>
<dbReference type="InterPro" id="IPR002347">
    <property type="entry name" value="SDR_fam"/>
</dbReference>
<dbReference type="RefSeq" id="WP_101517191.1">
    <property type="nucleotide sequence ID" value="NZ_PKUS01000002.1"/>
</dbReference>
<dbReference type="PRINTS" id="PR00081">
    <property type="entry name" value="GDHRDH"/>
</dbReference>
<dbReference type="SUPFAM" id="SSF55961">
    <property type="entry name" value="Bet v1-like"/>
    <property type="match status" value="1"/>
</dbReference>
<keyword evidence="2" id="KW-1185">Reference proteome</keyword>